<dbReference type="EMBL" id="QPFP01000337">
    <property type="protein sequence ID" value="TEB16097.1"/>
    <property type="molecule type" value="Genomic_DNA"/>
</dbReference>
<dbReference type="AlphaFoldDB" id="A0A4Y7S411"/>
<organism evidence="1 2">
    <name type="scientific">Coprinellus micaceus</name>
    <name type="common">Glistening ink-cap mushroom</name>
    <name type="synonym">Coprinus micaceus</name>
    <dbReference type="NCBI Taxonomy" id="71717"/>
    <lineage>
        <taxon>Eukaryota</taxon>
        <taxon>Fungi</taxon>
        <taxon>Dikarya</taxon>
        <taxon>Basidiomycota</taxon>
        <taxon>Agaricomycotina</taxon>
        <taxon>Agaricomycetes</taxon>
        <taxon>Agaricomycetidae</taxon>
        <taxon>Agaricales</taxon>
        <taxon>Agaricineae</taxon>
        <taxon>Psathyrellaceae</taxon>
        <taxon>Coprinellus</taxon>
    </lineage>
</organism>
<accession>A0A4Y7S411</accession>
<keyword evidence="2" id="KW-1185">Reference proteome</keyword>
<evidence type="ECO:0000313" key="1">
    <source>
        <dbReference type="EMBL" id="TEB16097.1"/>
    </source>
</evidence>
<gene>
    <name evidence="1" type="ORF">FA13DRAFT_1720967</name>
</gene>
<evidence type="ECO:0000313" key="2">
    <source>
        <dbReference type="Proteomes" id="UP000298030"/>
    </source>
</evidence>
<dbReference type="Proteomes" id="UP000298030">
    <property type="component" value="Unassembled WGS sequence"/>
</dbReference>
<protein>
    <submittedName>
        <fullName evidence="1">Uncharacterized protein</fullName>
    </submittedName>
</protein>
<sequence length="245" mass="27746">MPFYQHSPWGINRLPLEVISIILRLLFDDGVGYQSGPGGILNDTSPLTCDHVFFARSIIRVNCAFNEAATKLLWSRVSIKMLSHLAYLAQMAYCNQSLWAMTKWLEISIPGPISLFEGTGKKKKTYDPIHLTPRQYTAIRSRNTGDEEEVEIVKDRETGVLLLQCPTCLTCVGYPKEKTQLYLSHRGSDPCKKAKRVLDLAQNEREVEEALQKNRVRRPTLLWCCGQWTYAVDRAGPRTGEVGLS</sequence>
<name>A0A4Y7S411_COPMI</name>
<reference evidence="1 2" key="1">
    <citation type="journal article" date="2019" name="Nat. Ecol. Evol.">
        <title>Megaphylogeny resolves global patterns of mushroom evolution.</title>
        <authorList>
            <person name="Varga T."/>
            <person name="Krizsan K."/>
            <person name="Foldi C."/>
            <person name="Dima B."/>
            <person name="Sanchez-Garcia M."/>
            <person name="Sanchez-Ramirez S."/>
            <person name="Szollosi G.J."/>
            <person name="Szarkandi J.G."/>
            <person name="Papp V."/>
            <person name="Albert L."/>
            <person name="Andreopoulos W."/>
            <person name="Angelini C."/>
            <person name="Antonin V."/>
            <person name="Barry K.W."/>
            <person name="Bougher N.L."/>
            <person name="Buchanan P."/>
            <person name="Buyck B."/>
            <person name="Bense V."/>
            <person name="Catcheside P."/>
            <person name="Chovatia M."/>
            <person name="Cooper J."/>
            <person name="Damon W."/>
            <person name="Desjardin D."/>
            <person name="Finy P."/>
            <person name="Geml J."/>
            <person name="Haridas S."/>
            <person name="Hughes K."/>
            <person name="Justo A."/>
            <person name="Karasinski D."/>
            <person name="Kautmanova I."/>
            <person name="Kiss B."/>
            <person name="Kocsube S."/>
            <person name="Kotiranta H."/>
            <person name="LaButti K.M."/>
            <person name="Lechner B.E."/>
            <person name="Liimatainen K."/>
            <person name="Lipzen A."/>
            <person name="Lukacs Z."/>
            <person name="Mihaltcheva S."/>
            <person name="Morgado L.N."/>
            <person name="Niskanen T."/>
            <person name="Noordeloos M.E."/>
            <person name="Ohm R.A."/>
            <person name="Ortiz-Santana B."/>
            <person name="Ovrebo C."/>
            <person name="Racz N."/>
            <person name="Riley R."/>
            <person name="Savchenko A."/>
            <person name="Shiryaev A."/>
            <person name="Soop K."/>
            <person name="Spirin V."/>
            <person name="Szebenyi C."/>
            <person name="Tomsovsky M."/>
            <person name="Tulloss R.E."/>
            <person name="Uehling J."/>
            <person name="Grigoriev I.V."/>
            <person name="Vagvolgyi C."/>
            <person name="Papp T."/>
            <person name="Martin F.M."/>
            <person name="Miettinen O."/>
            <person name="Hibbett D.S."/>
            <person name="Nagy L.G."/>
        </authorList>
    </citation>
    <scope>NUCLEOTIDE SEQUENCE [LARGE SCALE GENOMIC DNA]</scope>
    <source>
        <strain evidence="1 2">FP101781</strain>
    </source>
</reference>
<comment type="caution">
    <text evidence="1">The sequence shown here is derived from an EMBL/GenBank/DDBJ whole genome shotgun (WGS) entry which is preliminary data.</text>
</comment>
<proteinExistence type="predicted"/>